<keyword evidence="3 8" id="KW-0812">Transmembrane</keyword>
<evidence type="ECO:0000256" key="1">
    <source>
        <dbReference type="ARBA" id="ARBA00004141"/>
    </source>
</evidence>
<proteinExistence type="inferred from homology"/>
<evidence type="ECO:0000313" key="10">
    <source>
        <dbReference type="WBParaSite" id="PSAMB.scaffold981size37699.g10143.t1"/>
    </source>
</evidence>
<feature type="transmembrane region" description="Helical" evidence="8">
    <location>
        <begin position="327"/>
        <end position="348"/>
    </location>
</feature>
<evidence type="ECO:0000256" key="7">
    <source>
        <dbReference type="SAM" id="MobiDB-lite"/>
    </source>
</evidence>
<keyword evidence="5 6" id="KW-0472">Membrane</keyword>
<feature type="region of interest" description="Disordered" evidence="7">
    <location>
        <begin position="1"/>
        <end position="29"/>
    </location>
</feature>
<feature type="transmembrane region" description="Helical" evidence="8">
    <location>
        <begin position="50"/>
        <end position="71"/>
    </location>
</feature>
<evidence type="ECO:0000256" key="6">
    <source>
        <dbReference type="PIRNR" id="PIRNR015840"/>
    </source>
</evidence>
<dbReference type="PANTHER" id="PTHR10926:SF0">
    <property type="entry name" value="CDC50, ISOFORM A"/>
    <property type="match status" value="1"/>
</dbReference>
<dbReference type="Pfam" id="PF03381">
    <property type="entry name" value="CDC50"/>
    <property type="match status" value="1"/>
</dbReference>
<dbReference type="Proteomes" id="UP000887566">
    <property type="component" value="Unplaced"/>
</dbReference>
<dbReference type="GO" id="GO:0005886">
    <property type="term" value="C:plasma membrane"/>
    <property type="evidence" value="ECO:0007669"/>
    <property type="project" value="TreeGrafter"/>
</dbReference>
<keyword evidence="4 8" id="KW-1133">Transmembrane helix</keyword>
<feature type="compositionally biased region" description="Polar residues" evidence="7">
    <location>
        <begin position="1"/>
        <end position="17"/>
    </location>
</feature>
<dbReference type="GO" id="GO:0005783">
    <property type="term" value="C:endoplasmic reticulum"/>
    <property type="evidence" value="ECO:0007669"/>
    <property type="project" value="TreeGrafter"/>
</dbReference>
<organism evidence="9 10">
    <name type="scientific">Plectus sambesii</name>
    <dbReference type="NCBI Taxonomy" id="2011161"/>
    <lineage>
        <taxon>Eukaryota</taxon>
        <taxon>Metazoa</taxon>
        <taxon>Ecdysozoa</taxon>
        <taxon>Nematoda</taxon>
        <taxon>Chromadorea</taxon>
        <taxon>Plectida</taxon>
        <taxon>Plectina</taxon>
        <taxon>Plectoidea</taxon>
        <taxon>Plectidae</taxon>
        <taxon>Plectus</taxon>
    </lineage>
</organism>
<protein>
    <submittedName>
        <fullName evidence="10">Cell cycle control protein</fullName>
    </submittedName>
</protein>
<accession>A0A914XNR8</accession>
<evidence type="ECO:0000256" key="3">
    <source>
        <dbReference type="ARBA" id="ARBA00022692"/>
    </source>
</evidence>
<sequence>MADGPSTSQPANGNNGANEPEPVKKNKPKATRLRQQKLPAWQPILTASTVIPAIFAIGIIFLPIGIALYLASDGVYEYDFKYTDCNITEGPDKDKIASDVLTENLKNNKNSTIICVLVLKLDKDITGDIFFYYGLDNFYQNHRRYVKSRSDAQLAGDYKSVGDCAPYAYGDDNGVKKPIAPCGAVANSMFNDTFTLSGPNGPVTFSKEGIVWNVDKEKKFKNPSTPKETVLKETVKPPNWRTDIYGLEGGFENVDFIIWMRTAALPNFRKLYRKLNTTDKLYNGVLKAGTYNLKINYNYPVKSFNGEKRFIISTTSWAGAKNSFLGIAYLVVGVFCIVLGVVFLIIHLKFGYSLTELSNVR</sequence>
<evidence type="ECO:0000256" key="5">
    <source>
        <dbReference type="ARBA" id="ARBA00023136"/>
    </source>
</evidence>
<evidence type="ECO:0000256" key="4">
    <source>
        <dbReference type="ARBA" id="ARBA00022989"/>
    </source>
</evidence>
<name>A0A914XNR8_9BILA</name>
<dbReference type="PIRSF" id="PIRSF015840">
    <property type="entry name" value="DUF284_TM_euk"/>
    <property type="match status" value="1"/>
</dbReference>
<dbReference type="WBParaSite" id="PSAMB.scaffold981size37699.g10143.t1">
    <property type="protein sequence ID" value="PSAMB.scaffold981size37699.g10143.t1"/>
    <property type="gene ID" value="PSAMB.scaffold981size37699.g10143"/>
</dbReference>
<comment type="subcellular location">
    <subcellularLocation>
        <location evidence="1">Membrane</location>
        <topology evidence="1">Multi-pass membrane protein</topology>
    </subcellularLocation>
</comment>
<dbReference type="GO" id="GO:0005794">
    <property type="term" value="C:Golgi apparatus"/>
    <property type="evidence" value="ECO:0007669"/>
    <property type="project" value="TreeGrafter"/>
</dbReference>
<evidence type="ECO:0000256" key="2">
    <source>
        <dbReference type="ARBA" id="ARBA00009457"/>
    </source>
</evidence>
<dbReference type="PANTHER" id="PTHR10926">
    <property type="entry name" value="CELL CYCLE CONTROL PROTEIN 50"/>
    <property type="match status" value="1"/>
</dbReference>
<evidence type="ECO:0000313" key="9">
    <source>
        <dbReference type="Proteomes" id="UP000887566"/>
    </source>
</evidence>
<evidence type="ECO:0000256" key="8">
    <source>
        <dbReference type="SAM" id="Phobius"/>
    </source>
</evidence>
<keyword evidence="9" id="KW-1185">Reference proteome</keyword>
<dbReference type="InterPro" id="IPR005045">
    <property type="entry name" value="CDC50/LEM3_fam"/>
</dbReference>
<comment type="similarity">
    <text evidence="2 6">Belongs to the CDC50/LEM3 family.</text>
</comment>
<reference evidence="10" key="1">
    <citation type="submission" date="2022-11" db="UniProtKB">
        <authorList>
            <consortium name="WormBaseParasite"/>
        </authorList>
    </citation>
    <scope>IDENTIFICATION</scope>
</reference>
<dbReference type="AlphaFoldDB" id="A0A914XNR8"/>